<proteinExistence type="predicted"/>
<organism evidence="1">
    <name type="scientific">Arundo donax</name>
    <name type="common">Giant reed</name>
    <name type="synonym">Donax arundinaceus</name>
    <dbReference type="NCBI Taxonomy" id="35708"/>
    <lineage>
        <taxon>Eukaryota</taxon>
        <taxon>Viridiplantae</taxon>
        <taxon>Streptophyta</taxon>
        <taxon>Embryophyta</taxon>
        <taxon>Tracheophyta</taxon>
        <taxon>Spermatophyta</taxon>
        <taxon>Magnoliopsida</taxon>
        <taxon>Liliopsida</taxon>
        <taxon>Poales</taxon>
        <taxon>Poaceae</taxon>
        <taxon>PACMAD clade</taxon>
        <taxon>Arundinoideae</taxon>
        <taxon>Arundineae</taxon>
        <taxon>Arundo</taxon>
    </lineage>
</organism>
<sequence>MIDVYRSDARMPSILIEEMTSPFRLCLFKFLGTFKQLVFRISKSQMLSKARS</sequence>
<dbReference type="EMBL" id="GBRH01192329">
    <property type="protein sequence ID" value="JAE05567.1"/>
    <property type="molecule type" value="Transcribed_RNA"/>
</dbReference>
<dbReference type="AlphaFoldDB" id="A0A0A9EZT1"/>
<protein>
    <submittedName>
        <fullName evidence="1">Uncharacterized protein</fullName>
    </submittedName>
</protein>
<name>A0A0A9EZT1_ARUDO</name>
<evidence type="ECO:0000313" key="1">
    <source>
        <dbReference type="EMBL" id="JAE05567.1"/>
    </source>
</evidence>
<reference evidence="1" key="1">
    <citation type="submission" date="2014-09" db="EMBL/GenBank/DDBJ databases">
        <authorList>
            <person name="Magalhaes I.L.F."/>
            <person name="Oliveira U."/>
            <person name="Santos F.R."/>
            <person name="Vidigal T.H.D.A."/>
            <person name="Brescovit A.D."/>
            <person name="Santos A.J."/>
        </authorList>
    </citation>
    <scope>NUCLEOTIDE SEQUENCE</scope>
    <source>
        <tissue evidence="1">Shoot tissue taken approximately 20 cm above the soil surface</tissue>
    </source>
</reference>
<reference evidence="1" key="2">
    <citation type="journal article" date="2015" name="Data Brief">
        <title>Shoot transcriptome of the giant reed, Arundo donax.</title>
        <authorList>
            <person name="Barrero R.A."/>
            <person name="Guerrero F.D."/>
            <person name="Moolhuijzen P."/>
            <person name="Goolsby J.A."/>
            <person name="Tidwell J."/>
            <person name="Bellgard S.E."/>
            <person name="Bellgard M.I."/>
        </authorList>
    </citation>
    <scope>NUCLEOTIDE SEQUENCE</scope>
    <source>
        <tissue evidence="1">Shoot tissue taken approximately 20 cm above the soil surface</tissue>
    </source>
</reference>
<accession>A0A0A9EZT1</accession>